<dbReference type="GO" id="GO:0008610">
    <property type="term" value="P:lipid biosynthetic process"/>
    <property type="evidence" value="ECO:0007669"/>
    <property type="project" value="UniProtKB-ARBA"/>
</dbReference>
<name>A0A3S3TGH6_9SPHI</name>
<evidence type="ECO:0000313" key="4">
    <source>
        <dbReference type="Proteomes" id="UP000282759"/>
    </source>
</evidence>
<proteinExistence type="predicted"/>
<dbReference type="CDD" id="cd03506">
    <property type="entry name" value="Delta6-FADS-like"/>
    <property type="match status" value="1"/>
</dbReference>
<gene>
    <name evidence="3" type="ORF">EOD41_10935</name>
</gene>
<feature type="transmembrane region" description="Helical" evidence="1">
    <location>
        <begin position="159"/>
        <end position="176"/>
    </location>
</feature>
<protein>
    <submittedName>
        <fullName evidence="3">Acyl-CoA desaturase</fullName>
    </submittedName>
</protein>
<dbReference type="PANTHER" id="PTHR19353:SF19">
    <property type="entry name" value="DELTA(5) FATTY ACID DESATURASE C-RELATED"/>
    <property type="match status" value="1"/>
</dbReference>
<dbReference type="EMBL" id="SACK01000004">
    <property type="protein sequence ID" value="RVU00512.1"/>
    <property type="molecule type" value="Genomic_DNA"/>
</dbReference>
<feature type="transmembrane region" description="Helical" evidence="1">
    <location>
        <begin position="38"/>
        <end position="60"/>
    </location>
</feature>
<keyword evidence="1" id="KW-0812">Transmembrane</keyword>
<dbReference type="GO" id="GO:0016020">
    <property type="term" value="C:membrane"/>
    <property type="evidence" value="ECO:0007669"/>
    <property type="project" value="TreeGrafter"/>
</dbReference>
<feature type="transmembrane region" description="Helical" evidence="1">
    <location>
        <begin position="228"/>
        <end position="250"/>
    </location>
</feature>
<evidence type="ECO:0000259" key="2">
    <source>
        <dbReference type="Pfam" id="PF00487"/>
    </source>
</evidence>
<sequence length="356" mass="40949">MSKISFNNTGSPFFKALKGKINNYFTENQLSRTGGSRLFWKGVFICGVTLGLYITLVFFTPSTLPAIILCCLFGASLAAIGFNIMHEGGHQSFSKHKWVNEISAYSLNCLGGTIHFWKQKHNIDHHTYTNIEGMDHDIAVKFMRMSKEQPKYWYHKFQQFYWVLLYGVSYIAWILYQDFEKYFSGRMGKGSKAMKLSTKEHLIFWATKTCYISFYIILPVTMVGWADAILGFVIAAVVCGFCISVVFQLAHAVEETNFPVPNVETNKIEEEWAIHQISTTANFATRNKLISWLLGGLNFQVEHHLFPGISHVHYPKINKLVKETCHEFNVAYFEHRTMVHAFFSHLVYIKKLGRTV</sequence>
<dbReference type="AlphaFoldDB" id="A0A3S3TGH6"/>
<dbReference type="Proteomes" id="UP000282759">
    <property type="component" value="Unassembled WGS sequence"/>
</dbReference>
<dbReference type="PANTHER" id="PTHR19353">
    <property type="entry name" value="FATTY ACID DESATURASE 2"/>
    <property type="match status" value="1"/>
</dbReference>
<organism evidence="3 4">
    <name type="scientific">Mucilaginibacter limnophilus</name>
    <dbReference type="NCBI Taxonomy" id="1932778"/>
    <lineage>
        <taxon>Bacteria</taxon>
        <taxon>Pseudomonadati</taxon>
        <taxon>Bacteroidota</taxon>
        <taxon>Sphingobacteriia</taxon>
        <taxon>Sphingobacteriales</taxon>
        <taxon>Sphingobacteriaceae</taxon>
        <taxon>Mucilaginibacter</taxon>
    </lineage>
</organism>
<keyword evidence="1" id="KW-1133">Transmembrane helix</keyword>
<comment type="caution">
    <text evidence="3">The sequence shown here is derived from an EMBL/GenBank/DDBJ whole genome shotgun (WGS) entry which is preliminary data.</text>
</comment>
<dbReference type="OrthoDB" id="104711at2"/>
<accession>A0A3S3TGH6</accession>
<reference evidence="3 4" key="1">
    <citation type="submission" date="2019-01" db="EMBL/GenBank/DDBJ databases">
        <authorList>
            <person name="Chen W.-M."/>
        </authorList>
    </citation>
    <scope>NUCLEOTIDE SEQUENCE [LARGE SCALE GENOMIC DNA]</scope>
    <source>
        <strain evidence="3 4">YBJ-36</strain>
    </source>
</reference>
<feature type="transmembrane region" description="Helical" evidence="1">
    <location>
        <begin position="202"/>
        <end position="222"/>
    </location>
</feature>
<dbReference type="Pfam" id="PF00487">
    <property type="entry name" value="FA_desaturase"/>
    <property type="match status" value="1"/>
</dbReference>
<dbReference type="GO" id="GO:0016717">
    <property type="term" value="F:oxidoreductase activity, acting on paired donors, with oxidation of a pair of donors resulting in the reduction of molecular oxygen to two molecules of water"/>
    <property type="evidence" value="ECO:0007669"/>
    <property type="project" value="TreeGrafter"/>
</dbReference>
<feature type="domain" description="Fatty acid desaturase" evidence="2">
    <location>
        <begin position="64"/>
        <end position="334"/>
    </location>
</feature>
<dbReference type="InterPro" id="IPR012171">
    <property type="entry name" value="Fatty_acid_desaturase"/>
</dbReference>
<dbReference type="RefSeq" id="WP_127704853.1">
    <property type="nucleotide sequence ID" value="NZ_SACK01000004.1"/>
</dbReference>
<dbReference type="PIRSF" id="PIRSF015921">
    <property type="entry name" value="FA_sphinglp_des"/>
    <property type="match status" value="1"/>
</dbReference>
<evidence type="ECO:0000313" key="3">
    <source>
        <dbReference type="EMBL" id="RVU00512.1"/>
    </source>
</evidence>
<dbReference type="InterPro" id="IPR005804">
    <property type="entry name" value="FA_desaturase_dom"/>
</dbReference>
<keyword evidence="4" id="KW-1185">Reference proteome</keyword>
<keyword evidence="1" id="KW-0472">Membrane</keyword>
<evidence type="ECO:0000256" key="1">
    <source>
        <dbReference type="SAM" id="Phobius"/>
    </source>
</evidence>
<feature type="transmembrane region" description="Helical" evidence="1">
    <location>
        <begin position="66"/>
        <end position="86"/>
    </location>
</feature>